<dbReference type="RefSeq" id="WP_130966769.1">
    <property type="nucleotide sequence ID" value="NZ_SIXI01000002.1"/>
</dbReference>
<dbReference type="OrthoDB" id="8564304at2"/>
<reference evidence="1 2" key="1">
    <citation type="submission" date="2019-02" db="EMBL/GenBank/DDBJ databases">
        <title>Aquabacterium sp. strain KMB7.</title>
        <authorList>
            <person name="Chen W.-M."/>
        </authorList>
    </citation>
    <scope>NUCLEOTIDE SEQUENCE [LARGE SCALE GENOMIC DNA]</scope>
    <source>
        <strain evidence="1 2">KMB7</strain>
    </source>
</reference>
<comment type="caution">
    <text evidence="1">The sequence shown here is derived from an EMBL/GenBank/DDBJ whole genome shotgun (WGS) entry which is preliminary data.</text>
</comment>
<dbReference type="AlphaFoldDB" id="A0A4Q9H5C6"/>
<proteinExistence type="predicted"/>
<dbReference type="EMBL" id="SIXI01000002">
    <property type="protein sequence ID" value="TBO32557.1"/>
    <property type="molecule type" value="Genomic_DNA"/>
</dbReference>
<gene>
    <name evidence="1" type="ORF">EYS42_05040</name>
</gene>
<keyword evidence="2" id="KW-1185">Reference proteome</keyword>
<name>A0A4Q9H5C6_9BURK</name>
<evidence type="ECO:0008006" key="3">
    <source>
        <dbReference type="Google" id="ProtNLM"/>
    </source>
</evidence>
<dbReference type="Proteomes" id="UP000292120">
    <property type="component" value="Unassembled WGS sequence"/>
</dbReference>
<evidence type="ECO:0000313" key="2">
    <source>
        <dbReference type="Proteomes" id="UP000292120"/>
    </source>
</evidence>
<accession>A0A4Q9H5C6</accession>
<protein>
    <recommendedName>
        <fullName evidence="3">Ribbon-helix-helix protein, CopG family</fullName>
    </recommendedName>
</protein>
<evidence type="ECO:0000313" key="1">
    <source>
        <dbReference type="EMBL" id="TBO32557.1"/>
    </source>
</evidence>
<organism evidence="1 2">
    <name type="scientific">Aquabacterium lacunae</name>
    <dbReference type="NCBI Taxonomy" id="2528630"/>
    <lineage>
        <taxon>Bacteria</taxon>
        <taxon>Pseudomonadati</taxon>
        <taxon>Pseudomonadota</taxon>
        <taxon>Betaproteobacteria</taxon>
        <taxon>Burkholderiales</taxon>
        <taxon>Aquabacterium</taxon>
    </lineage>
</organism>
<sequence length="100" mass="10851">MSMKKTDLYKALAKKVGGQQKAERTPERFGKAAKAVAVEEPKAPAAPKPVQITLRLPPALVAQLREQALSHEDGISGVVADALQKHFKPTRTRKKAEPEA</sequence>